<reference evidence="2 3" key="1">
    <citation type="journal article" date="2016" name="Nat. Commun.">
        <title>Thousands of microbial genomes shed light on interconnected biogeochemical processes in an aquifer system.</title>
        <authorList>
            <person name="Anantharaman K."/>
            <person name="Brown C.T."/>
            <person name="Hug L.A."/>
            <person name="Sharon I."/>
            <person name="Castelle C.J."/>
            <person name="Probst A.J."/>
            <person name="Thomas B.C."/>
            <person name="Singh A."/>
            <person name="Wilkins M.J."/>
            <person name="Karaoz U."/>
            <person name="Brodie E.L."/>
            <person name="Williams K.H."/>
            <person name="Hubbard S.S."/>
            <person name="Banfield J.F."/>
        </authorList>
    </citation>
    <scope>NUCLEOTIDE SEQUENCE [LARGE SCALE GENOMIC DNA]</scope>
</reference>
<evidence type="ECO:0000256" key="1">
    <source>
        <dbReference type="SAM" id="Phobius"/>
    </source>
</evidence>
<keyword evidence="1" id="KW-0812">Transmembrane</keyword>
<dbReference type="AlphaFoldDB" id="A0A1F5X0J9"/>
<organism evidence="2 3">
    <name type="scientific">Candidatus Giovannonibacteria bacterium RIFCSPLOWO2_01_FULL_45_34</name>
    <dbReference type="NCBI Taxonomy" id="1798351"/>
    <lineage>
        <taxon>Bacteria</taxon>
        <taxon>Candidatus Giovannoniibacteriota</taxon>
    </lineage>
</organism>
<proteinExistence type="predicted"/>
<protein>
    <submittedName>
        <fullName evidence="2">Uncharacterized protein</fullName>
    </submittedName>
</protein>
<comment type="caution">
    <text evidence="2">The sequence shown here is derived from an EMBL/GenBank/DDBJ whole genome shotgun (WGS) entry which is preliminary data.</text>
</comment>
<accession>A0A1F5X0J9</accession>
<name>A0A1F5X0J9_9BACT</name>
<sequence length="124" mass="13782">MDFNTDKRYECGGIGSAVAGFIVLVLWFLILAVRQVAVIFTGKDILNWKDEDFTESAPSDDEIFEIARRICPKCGVHATDEAEEIGYHTGFNEKVFECGRCGTVFLGTMLGGILQNKNDIVQIQ</sequence>
<keyword evidence="1" id="KW-1133">Transmembrane helix</keyword>
<gene>
    <name evidence="2" type="ORF">A2930_01365</name>
</gene>
<feature type="transmembrane region" description="Helical" evidence="1">
    <location>
        <begin position="12"/>
        <end position="33"/>
    </location>
</feature>
<dbReference type="EMBL" id="MFID01000011">
    <property type="protein sequence ID" value="OGF81427.1"/>
    <property type="molecule type" value="Genomic_DNA"/>
</dbReference>
<dbReference type="Proteomes" id="UP000178114">
    <property type="component" value="Unassembled WGS sequence"/>
</dbReference>
<evidence type="ECO:0000313" key="2">
    <source>
        <dbReference type="EMBL" id="OGF81427.1"/>
    </source>
</evidence>
<keyword evidence="1" id="KW-0472">Membrane</keyword>
<evidence type="ECO:0000313" key="3">
    <source>
        <dbReference type="Proteomes" id="UP000178114"/>
    </source>
</evidence>